<dbReference type="GO" id="GO:0006611">
    <property type="term" value="P:protein export from nucleus"/>
    <property type="evidence" value="ECO:0007669"/>
    <property type="project" value="TreeGrafter"/>
</dbReference>
<evidence type="ECO:0000256" key="6">
    <source>
        <dbReference type="ARBA" id="ARBA00022927"/>
    </source>
</evidence>
<gene>
    <name evidence="9" type="ORF">QJS10_CPA09g02035</name>
</gene>
<evidence type="ECO:0000256" key="7">
    <source>
        <dbReference type="ARBA" id="ARBA00023242"/>
    </source>
</evidence>
<keyword evidence="5" id="KW-0963">Cytoplasm</keyword>
<organism evidence="9 10">
    <name type="scientific">Acorus calamus</name>
    <name type="common">Sweet flag</name>
    <dbReference type="NCBI Taxonomy" id="4465"/>
    <lineage>
        <taxon>Eukaryota</taxon>
        <taxon>Viridiplantae</taxon>
        <taxon>Streptophyta</taxon>
        <taxon>Embryophyta</taxon>
        <taxon>Tracheophyta</taxon>
        <taxon>Spermatophyta</taxon>
        <taxon>Magnoliopsida</taxon>
        <taxon>Liliopsida</taxon>
        <taxon>Acoraceae</taxon>
        <taxon>Acorus</taxon>
    </lineage>
</organism>
<comment type="caution">
    <text evidence="9">The sequence shown here is derived from an EMBL/GenBank/DDBJ whole genome shotgun (WGS) entry which is preliminary data.</text>
</comment>
<proteinExistence type="inferred from homology"/>
<keyword evidence="7" id="KW-0539">Nucleus</keyword>
<comment type="similarity">
    <text evidence="3">Belongs to the exportin family.</text>
</comment>
<keyword evidence="10" id="KW-1185">Reference proteome</keyword>
<accession>A0AAV9E5M1</accession>
<dbReference type="GO" id="GO:0005049">
    <property type="term" value="F:nuclear export signal receptor activity"/>
    <property type="evidence" value="ECO:0007669"/>
    <property type="project" value="InterPro"/>
</dbReference>
<evidence type="ECO:0000313" key="10">
    <source>
        <dbReference type="Proteomes" id="UP001180020"/>
    </source>
</evidence>
<keyword evidence="4" id="KW-0813">Transport</keyword>
<evidence type="ECO:0000256" key="1">
    <source>
        <dbReference type="ARBA" id="ARBA00004123"/>
    </source>
</evidence>
<evidence type="ECO:0000256" key="3">
    <source>
        <dbReference type="ARBA" id="ARBA00009466"/>
    </source>
</evidence>
<dbReference type="Gene3D" id="1.25.10.10">
    <property type="entry name" value="Leucine-rich Repeat Variant"/>
    <property type="match status" value="2"/>
</dbReference>
<keyword evidence="6" id="KW-0653">Protein transport</keyword>
<sequence>MMSSFGRGASEAELSQLQSTMEAIEVACFSIQNVHPNSVETLSPIKFFRRFHTMAERVYHKYEEQAAAAIQDAALREWGFLAAEDKRSLITFCLCYSMEHASSADAYVQAKVSSVGALLMKRGWMELSAAEKDAFFSEVNRAIHGAHGVDAQFAGISFLESLVCEFSPSTSSAIGLPVEFYEQCGASLELDYLQPGPTWRDVLISSGHIDWLLRVYGVLRQKLASDKIWSDSPLAVSARQLIVQFCSLTGSIFPLDDGQMQKKHLLQLLSAIIQWIDPPDVVIAAIKDGASESELLDGCHALLSIATLTSTELFDDLLKSFRNYGTLQLLSSLTCEVVKAHALANDEEVEWCSEPLDVLLETWSVLLGQTDLDKKVLASDGKDAAAKLFYTIVDSQLKAAAASAFDAEDDAEHFHASVSKRDERFSLYAIIARVAADVTVPLLMRLLSERFALLHQGKGITDPTCTLEEIYWILLMAGHVLTDPGEGETPLVPEALEAVIWFLSRWAGTYLMPFKSSERHNYNPKHEDTPQNNNQISRKALLGFYGEDERGKHVLDIIVRISMTALISYPGEVDLQRSIAETLVRSASGMQLSEHPTCELYFSNVRFMGIVSQTFYTGYHYPISRRYVRDLMGPMTTYLVDISNKSDLKIVAQQPDAIHMTVIIHMILKFVVDLVDAQVAFLENKETAILVNFCMKLLQIYSAQNIGKVSVSSSSSLLSQVKVEKYKDLRALLKLLTNLCSKDLVDFSHTFGEENSTDIAQVVYLGLHIVTPLISLDLLKYPKLCRDYFALMSHMLDVYPEKVVELNAEAFAHIIRTLDFGIPHQDIDVVSMCLRAVNALATYHYKEKSIGKEGLGTYAISCQGLNGEGTLRHFLQLLLQHFLFEDYSSDLISHAADALLPLILCELDLYQRLASELVERQVNPAFKSRLANALQVLTTSNEITSTLDRANYKKFRKNFHNFLIEVRGFLWTK</sequence>
<reference evidence="9" key="2">
    <citation type="submission" date="2023-06" db="EMBL/GenBank/DDBJ databases">
        <authorList>
            <person name="Ma L."/>
            <person name="Liu K.-W."/>
            <person name="Li Z."/>
            <person name="Hsiao Y.-Y."/>
            <person name="Qi Y."/>
            <person name="Fu T."/>
            <person name="Tang G."/>
            <person name="Zhang D."/>
            <person name="Sun W.-H."/>
            <person name="Liu D.-K."/>
            <person name="Li Y."/>
            <person name="Chen G.-Z."/>
            <person name="Liu X.-D."/>
            <person name="Liao X.-Y."/>
            <person name="Jiang Y.-T."/>
            <person name="Yu X."/>
            <person name="Hao Y."/>
            <person name="Huang J."/>
            <person name="Zhao X.-W."/>
            <person name="Ke S."/>
            <person name="Chen Y.-Y."/>
            <person name="Wu W.-L."/>
            <person name="Hsu J.-L."/>
            <person name="Lin Y.-F."/>
            <person name="Huang M.-D."/>
            <person name="Li C.-Y."/>
            <person name="Huang L."/>
            <person name="Wang Z.-W."/>
            <person name="Zhao X."/>
            <person name="Zhong W.-Y."/>
            <person name="Peng D.-H."/>
            <person name="Ahmad S."/>
            <person name="Lan S."/>
            <person name="Zhang J.-S."/>
            <person name="Tsai W.-C."/>
            <person name="Van De Peer Y."/>
            <person name="Liu Z.-J."/>
        </authorList>
    </citation>
    <scope>NUCLEOTIDE SEQUENCE</scope>
    <source>
        <strain evidence="9">CP</strain>
        <tissue evidence="9">Leaves</tissue>
    </source>
</reference>
<comment type="subcellular location">
    <subcellularLocation>
        <location evidence="2">Cytoplasm</location>
    </subcellularLocation>
    <subcellularLocation>
        <location evidence="1">Nucleus</location>
    </subcellularLocation>
</comment>
<dbReference type="InterPro" id="IPR016024">
    <property type="entry name" value="ARM-type_fold"/>
</dbReference>
<dbReference type="SUPFAM" id="SSF48371">
    <property type="entry name" value="ARM repeat"/>
    <property type="match status" value="1"/>
</dbReference>
<dbReference type="InterPro" id="IPR011989">
    <property type="entry name" value="ARM-like"/>
</dbReference>
<reference evidence="9" key="1">
    <citation type="journal article" date="2023" name="Nat. Commun.">
        <title>Diploid and tetraploid genomes of Acorus and the evolution of monocots.</title>
        <authorList>
            <person name="Ma L."/>
            <person name="Liu K.W."/>
            <person name="Li Z."/>
            <person name="Hsiao Y.Y."/>
            <person name="Qi Y."/>
            <person name="Fu T."/>
            <person name="Tang G.D."/>
            <person name="Zhang D."/>
            <person name="Sun W.H."/>
            <person name="Liu D.K."/>
            <person name="Li Y."/>
            <person name="Chen G.Z."/>
            <person name="Liu X.D."/>
            <person name="Liao X.Y."/>
            <person name="Jiang Y.T."/>
            <person name="Yu X."/>
            <person name="Hao Y."/>
            <person name="Huang J."/>
            <person name="Zhao X.W."/>
            <person name="Ke S."/>
            <person name="Chen Y.Y."/>
            <person name="Wu W.L."/>
            <person name="Hsu J.L."/>
            <person name="Lin Y.F."/>
            <person name="Huang M.D."/>
            <person name="Li C.Y."/>
            <person name="Huang L."/>
            <person name="Wang Z.W."/>
            <person name="Zhao X."/>
            <person name="Zhong W.Y."/>
            <person name="Peng D.H."/>
            <person name="Ahmad S."/>
            <person name="Lan S."/>
            <person name="Zhang J.S."/>
            <person name="Tsai W.C."/>
            <person name="Van de Peer Y."/>
            <person name="Liu Z.J."/>
        </authorList>
    </citation>
    <scope>NUCLEOTIDE SEQUENCE</scope>
    <source>
        <strain evidence="9">CP</strain>
    </source>
</reference>
<evidence type="ECO:0000256" key="8">
    <source>
        <dbReference type="ARBA" id="ARBA00040444"/>
    </source>
</evidence>
<evidence type="ECO:0000313" key="9">
    <source>
        <dbReference type="EMBL" id="KAK1309036.1"/>
    </source>
</evidence>
<dbReference type="GO" id="GO:0005643">
    <property type="term" value="C:nuclear pore"/>
    <property type="evidence" value="ECO:0007669"/>
    <property type="project" value="TreeGrafter"/>
</dbReference>
<dbReference type="PANTHER" id="PTHR12596">
    <property type="entry name" value="EXPORTIN 4,7-RELATED"/>
    <property type="match status" value="1"/>
</dbReference>
<evidence type="ECO:0000256" key="2">
    <source>
        <dbReference type="ARBA" id="ARBA00004496"/>
    </source>
</evidence>
<evidence type="ECO:0000256" key="4">
    <source>
        <dbReference type="ARBA" id="ARBA00022448"/>
    </source>
</evidence>
<dbReference type="EMBL" id="JAUJYO010000009">
    <property type="protein sequence ID" value="KAK1309036.1"/>
    <property type="molecule type" value="Genomic_DNA"/>
</dbReference>
<protein>
    <recommendedName>
        <fullName evidence="8">Exportin-4</fullName>
    </recommendedName>
</protein>
<dbReference type="AlphaFoldDB" id="A0AAV9E5M1"/>
<dbReference type="GO" id="GO:0005737">
    <property type="term" value="C:cytoplasm"/>
    <property type="evidence" value="ECO:0007669"/>
    <property type="project" value="UniProtKB-SubCell"/>
</dbReference>
<name>A0AAV9E5M1_ACOCL</name>
<dbReference type="PANTHER" id="PTHR12596:SF1">
    <property type="entry name" value="EXPORTIN-4"/>
    <property type="match status" value="1"/>
</dbReference>
<dbReference type="Proteomes" id="UP001180020">
    <property type="component" value="Unassembled WGS sequence"/>
</dbReference>
<dbReference type="InterPro" id="IPR044189">
    <property type="entry name" value="XPO4/7-like"/>
</dbReference>
<evidence type="ECO:0000256" key="5">
    <source>
        <dbReference type="ARBA" id="ARBA00022490"/>
    </source>
</evidence>